<proteinExistence type="predicted"/>
<keyword evidence="2" id="KW-1185">Reference proteome</keyword>
<accession>A0A8I5TF45</accession>
<name>A0A8I5TF45_PONAB</name>
<dbReference type="Ensembl" id="ENSPPYT00000049587.1">
    <property type="protein sequence ID" value="ENSPPYP00000035702.1"/>
    <property type="gene ID" value="ENSPPYG00000033789.1"/>
</dbReference>
<dbReference type="GeneTree" id="ENSGT00940000181008"/>
<organism evidence="1 2">
    <name type="scientific">Pongo abelii</name>
    <name type="common">Sumatran orangutan</name>
    <name type="synonym">Pongo pygmaeus abelii</name>
    <dbReference type="NCBI Taxonomy" id="9601"/>
    <lineage>
        <taxon>Eukaryota</taxon>
        <taxon>Metazoa</taxon>
        <taxon>Chordata</taxon>
        <taxon>Craniata</taxon>
        <taxon>Vertebrata</taxon>
        <taxon>Euteleostomi</taxon>
        <taxon>Mammalia</taxon>
        <taxon>Eutheria</taxon>
        <taxon>Euarchontoglires</taxon>
        <taxon>Primates</taxon>
        <taxon>Haplorrhini</taxon>
        <taxon>Catarrhini</taxon>
        <taxon>Hominidae</taxon>
        <taxon>Pongo</taxon>
    </lineage>
</organism>
<dbReference type="AlphaFoldDB" id="A0A8I5TF45"/>
<evidence type="ECO:0000313" key="2">
    <source>
        <dbReference type="Proteomes" id="UP000001595"/>
    </source>
</evidence>
<protein>
    <submittedName>
        <fullName evidence="1">Uncharacterized protein</fullName>
    </submittedName>
</protein>
<evidence type="ECO:0000313" key="1">
    <source>
        <dbReference type="Ensembl" id="ENSPPYP00000035702.1"/>
    </source>
</evidence>
<reference evidence="1 2" key="1">
    <citation type="submission" date="2008-02" db="EMBL/GenBank/DDBJ databases">
        <title>A 6x draft sequence assembly of the Pongo pygmaeus abelii genome.</title>
        <authorList>
            <person name="Wilson R.K."/>
            <person name="Mardis E."/>
        </authorList>
    </citation>
    <scope>NUCLEOTIDE SEQUENCE [LARGE SCALE GENOMIC DNA]</scope>
</reference>
<reference evidence="1" key="2">
    <citation type="submission" date="2025-08" db="UniProtKB">
        <authorList>
            <consortium name="Ensembl"/>
        </authorList>
    </citation>
    <scope>IDENTIFICATION</scope>
</reference>
<sequence length="200" mass="21614">MEPCAPLLAEPLLERDETGGVGGPDAGPAVLYGLVGDGELAQVVADHLRLDLHLVEGLAVVDADHAAHHLRQDDHVPQVRLHHFRLLHGRRLLLGLAQALQQGVLLPPQAPVQSPPLARTVQGHQLLVGHVQQLVQVHATEVQLDSADPETGLKWTFLPIKPWTNGESEEGLRPGPRDMCEFCLPSIKSPSSDFPSPTNP</sequence>
<dbReference type="Proteomes" id="UP000001595">
    <property type="component" value="Chromosome 3"/>
</dbReference>
<reference evidence="1" key="3">
    <citation type="submission" date="2025-09" db="UniProtKB">
        <authorList>
            <consortium name="Ensembl"/>
        </authorList>
    </citation>
    <scope>IDENTIFICATION</scope>
</reference>